<comment type="subcellular location">
    <subcellularLocation>
        <location evidence="1">Cell membrane</location>
        <topology evidence="1">Multi-pass membrane protein</topology>
    </subcellularLocation>
</comment>
<evidence type="ECO:0000313" key="9">
    <source>
        <dbReference type="EMBL" id="KPK64471.1"/>
    </source>
</evidence>
<dbReference type="SUPFAM" id="SSF103473">
    <property type="entry name" value="MFS general substrate transporter"/>
    <property type="match status" value="1"/>
</dbReference>
<dbReference type="AlphaFoldDB" id="A0A0S8FUW4"/>
<sequence>MPEPTGRFPRMIAALHHHNFRLFWFGQMISLVGTWMQNVARGWLVLQMTNSPFLLGLVSMLGTLPVLFVAPFGGALADNLNKRTVVIATQITAMALAFALATLVLTKQVQYWHIVVLASILGVTMAIDAPTRQSFTVEMVGKKDLLNAIALNSSIFNLARILGPALAGLIISAIGIVLCFYLNGISYLAVIAGLLMLRGNFSPVKKKHTHVVRDIKDGFSHARRDKNIMALITLVALSSIFIMPYAMLMPVFARDILRVGAKGLGMLLASAGVGALVGALTLAFFSDYRKKGRFVIAGTTTLIVATLSFSFSGNYHVSLMLLLFIGWGMVMQNAAINSLLQTITPDHLRGRIMSLYVLFFMGMMPFGSLQAGFIADHLGAQMALRIGGIIVAFVTLFLFIKNKDLINLGGLSH</sequence>
<feature type="transmembrane region" description="Helical" evidence="7">
    <location>
        <begin position="169"/>
        <end position="197"/>
    </location>
</feature>
<feature type="transmembrane region" description="Helical" evidence="7">
    <location>
        <begin position="380"/>
        <end position="400"/>
    </location>
</feature>
<dbReference type="InterPro" id="IPR010290">
    <property type="entry name" value="TM_effector"/>
</dbReference>
<feature type="transmembrane region" description="Helical" evidence="7">
    <location>
        <begin position="85"/>
        <end position="105"/>
    </location>
</feature>
<dbReference type="PANTHER" id="PTHR23513">
    <property type="entry name" value="INTEGRAL MEMBRANE EFFLUX PROTEIN-RELATED"/>
    <property type="match status" value="1"/>
</dbReference>
<evidence type="ECO:0000256" key="5">
    <source>
        <dbReference type="ARBA" id="ARBA00022989"/>
    </source>
</evidence>
<keyword evidence="3" id="KW-1003">Cell membrane</keyword>
<dbReference type="GO" id="GO:0005886">
    <property type="term" value="C:plasma membrane"/>
    <property type="evidence" value="ECO:0007669"/>
    <property type="project" value="UniProtKB-SubCell"/>
</dbReference>
<evidence type="ECO:0000259" key="8">
    <source>
        <dbReference type="PROSITE" id="PS50850"/>
    </source>
</evidence>
<keyword evidence="2" id="KW-0813">Transport</keyword>
<accession>A0A0S8FUW4</accession>
<evidence type="ECO:0000256" key="1">
    <source>
        <dbReference type="ARBA" id="ARBA00004651"/>
    </source>
</evidence>
<dbReference type="Proteomes" id="UP000051373">
    <property type="component" value="Unassembled WGS sequence"/>
</dbReference>
<name>A0A0S8FUW4_UNCW3</name>
<feature type="transmembrane region" description="Helical" evidence="7">
    <location>
        <begin position="21"/>
        <end position="40"/>
    </location>
</feature>
<gene>
    <name evidence="9" type="ORF">AMJ83_01800</name>
</gene>
<dbReference type="GO" id="GO:0022857">
    <property type="term" value="F:transmembrane transporter activity"/>
    <property type="evidence" value="ECO:0007669"/>
    <property type="project" value="InterPro"/>
</dbReference>
<keyword evidence="6 7" id="KW-0472">Membrane</keyword>
<proteinExistence type="predicted"/>
<evidence type="ECO:0000256" key="2">
    <source>
        <dbReference type="ARBA" id="ARBA00022448"/>
    </source>
</evidence>
<evidence type="ECO:0000313" key="10">
    <source>
        <dbReference type="Proteomes" id="UP000051373"/>
    </source>
</evidence>
<feature type="transmembrane region" description="Helical" evidence="7">
    <location>
        <begin position="145"/>
        <end position="163"/>
    </location>
</feature>
<dbReference type="InterPro" id="IPR036259">
    <property type="entry name" value="MFS_trans_sf"/>
</dbReference>
<dbReference type="EMBL" id="LJUJ01000002">
    <property type="protein sequence ID" value="KPK64471.1"/>
    <property type="molecule type" value="Genomic_DNA"/>
</dbReference>
<reference evidence="9 10" key="1">
    <citation type="journal article" date="2015" name="Microbiome">
        <title>Genomic resolution of linkages in carbon, nitrogen, and sulfur cycling among widespread estuary sediment bacteria.</title>
        <authorList>
            <person name="Baker B.J."/>
            <person name="Lazar C.S."/>
            <person name="Teske A.P."/>
            <person name="Dick G.J."/>
        </authorList>
    </citation>
    <scope>NUCLEOTIDE SEQUENCE [LARGE SCALE GENOMIC DNA]</scope>
    <source>
        <strain evidence="9">SM23_42</strain>
    </source>
</reference>
<comment type="caution">
    <text evidence="9">The sequence shown here is derived from an EMBL/GenBank/DDBJ whole genome shotgun (WGS) entry which is preliminary data.</text>
</comment>
<dbReference type="STRING" id="1703779.AMJ83_01800"/>
<evidence type="ECO:0000256" key="7">
    <source>
        <dbReference type="SAM" id="Phobius"/>
    </source>
</evidence>
<dbReference type="InterPro" id="IPR020846">
    <property type="entry name" value="MFS_dom"/>
</dbReference>
<feature type="transmembrane region" description="Helical" evidence="7">
    <location>
        <begin position="292"/>
        <end position="311"/>
    </location>
</feature>
<dbReference type="CDD" id="cd06173">
    <property type="entry name" value="MFS_MefA_like"/>
    <property type="match status" value="1"/>
</dbReference>
<dbReference type="PROSITE" id="PS50850">
    <property type="entry name" value="MFS"/>
    <property type="match status" value="1"/>
</dbReference>
<organism evidence="9 10">
    <name type="scientific">candidate division WOR_3 bacterium SM23_42</name>
    <dbReference type="NCBI Taxonomy" id="1703779"/>
    <lineage>
        <taxon>Bacteria</taxon>
        <taxon>Bacteria division WOR-3</taxon>
    </lineage>
</organism>
<keyword evidence="5 7" id="KW-1133">Transmembrane helix</keyword>
<feature type="transmembrane region" description="Helical" evidence="7">
    <location>
        <begin position="352"/>
        <end position="374"/>
    </location>
</feature>
<feature type="transmembrane region" description="Helical" evidence="7">
    <location>
        <begin position="52"/>
        <end position="73"/>
    </location>
</feature>
<protein>
    <recommendedName>
        <fullName evidence="8">Major facilitator superfamily (MFS) profile domain-containing protein</fullName>
    </recommendedName>
</protein>
<evidence type="ECO:0000256" key="4">
    <source>
        <dbReference type="ARBA" id="ARBA00022692"/>
    </source>
</evidence>
<feature type="domain" description="Major facilitator superfamily (MFS) profile" evidence="8">
    <location>
        <begin position="19"/>
        <end position="404"/>
    </location>
</feature>
<keyword evidence="4 7" id="KW-0812">Transmembrane</keyword>
<feature type="transmembrane region" description="Helical" evidence="7">
    <location>
        <begin position="264"/>
        <end position="285"/>
    </location>
</feature>
<evidence type="ECO:0000256" key="6">
    <source>
        <dbReference type="ARBA" id="ARBA00023136"/>
    </source>
</evidence>
<feature type="transmembrane region" description="Helical" evidence="7">
    <location>
        <begin position="111"/>
        <end position="129"/>
    </location>
</feature>
<evidence type="ECO:0000256" key="3">
    <source>
        <dbReference type="ARBA" id="ARBA00022475"/>
    </source>
</evidence>
<dbReference type="Pfam" id="PF05977">
    <property type="entry name" value="MFS_3"/>
    <property type="match status" value="1"/>
</dbReference>
<feature type="transmembrane region" description="Helical" evidence="7">
    <location>
        <begin position="228"/>
        <end position="252"/>
    </location>
</feature>
<feature type="transmembrane region" description="Helical" evidence="7">
    <location>
        <begin position="317"/>
        <end position="340"/>
    </location>
</feature>
<dbReference type="Gene3D" id="1.20.1250.20">
    <property type="entry name" value="MFS general substrate transporter like domains"/>
    <property type="match status" value="1"/>
</dbReference>
<dbReference type="PANTHER" id="PTHR23513:SF11">
    <property type="entry name" value="STAPHYLOFERRIN A TRANSPORTER"/>
    <property type="match status" value="1"/>
</dbReference>